<protein>
    <recommendedName>
        <fullName evidence="2">Response regulatory domain-containing protein</fullName>
    </recommendedName>
</protein>
<dbReference type="AlphaFoldDB" id="A0A6J4QBQ1"/>
<organism evidence="1">
    <name type="scientific">uncultured Rubrobacteraceae bacterium</name>
    <dbReference type="NCBI Taxonomy" id="349277"/>
    <lineage>
        <taxon>Bacteria</taxon>
        <taxon>Bacillati</taxon>
        <taxon>Actinomycetota</taxon>
        <taxon>Rubrobacteria</taxon>
        <taxon>Rubrobacterales</taxon>
        <taxon>Rubrobacteraceae</taxon>
        <taxon>environmental samples</taxon>
    </lineage>
</organism>
<evidence type="ECO:0000313" key="1">
    <source>
        <dbReference type="EMBL" id="CAA9435733.1"/>
    </source>
</evidence>
<reference evidence="1" key="1">
    <citation type="submission" date="2020-02" db="EMBL/GenBank/DDBJ databases">
        <authorList>
            <person name="Meier V. D."/>
        </authorList>
    </citation>
    <scope>NUCLEOTIDE SEQUENCE</scope>
    <source>
        <strain evidence="1">AVDCRST_MAG03</strain>
    </source>
</reference>
<name>A0A6J4QBQ1_9ACTN</name>
<accession>A0A6J4QBQ1</accession>
<proteinExistence type="predicted"/>
<gene>
    <name evidence="1" type="ORF">AVDCRST_MAG03-3591</name>
</gene>
<evidence type="ECO:0008006" key="2">
    <source>
        <dbReference type="Google" id="ProtNLM"/>
    </source>
</evidence>
<sequence length="123" mass="13958">MSRRAVGHNMPGMRTIRHVLVANELASYRESIAAVLRFSFPDLEVFEATAADLNREILRVRPELVICSKVTSLVKDRVPNWVELYPECEPISTFCIDGECYPREQVDLSDLLALVDRPVVRTA</sequence>
<dbReference type="EMBL" id="CADCUT010000210">
    <property type="protein sequence ID" value="CAA9435733.1"/>
    <property type="molecule type" value="Genomic_DNA"/>
</dbReference>